<feature type="compositionally biased region" description="Acidic residues" evidence="5">
    <location>
        <begin position="195"/>
        <end position="207"/>
    </location>
</feature>
<dbReference type="SUPFAM" id="SSF57850">
    <property type="entry name" value="RING/U-box"/>
    <property type="match status" value="1"/>
</dbReference>
<dbReference type="InterPro" id="IPR001841">
    <property type="entry name" value="Znf_RING"/>
</dbReference>
<evidence type="ECO:0000256" key="1">
    <source>
        <dbReference type="ARBA" id="ARBA00022723"/>
    </source>
</evidence>
<proteinExistence type="predicted"/>
<reference evidence="9 10" key="1">
    <citation type="submission" date="2012-04" db="EMBL/GenBank/DDBJ databases">
        <title>The Genome Sequence of Saprolegnia declina VS20.</title>
        <authorList>
            <consortium name="The Broad Institute Genome Sequencing Platform"/>
            <person name="Russ C."/>
            <person name="Nusbaum C."/>
            <person name="Tyler B."/>
            <person name="van West P."/>
            <person name="Dieguez-Uribeondo J."/>
            <person name="de Bruijn I."/>
            <person name="Tripathy S."/>
            <person name="Jiang R."/>
            <person name="Young S.K."/>
            <person name="Zeng Q."/>
            <person name="Gargeya S."/>
            <person name="Fitzgerald M."/>
            <person name="Haas B."/>
            <person name="Abouelleil A."/>
            <person name="Alvarado L."/>
            <person name="Arachchi H.M."/>
            <person name="Berlin A."/>
            <person name="Chapman S.B."/>
            <person name="Goldberg J."/>
            <person name="Griggs A."/>
            <person name="Gujja S."/>
            <person name="Hansen M."/>
            <person name="Howarth C."/>
            <person name="Imamovic A."/>
            <person name="Larimer J."/>
            <person name="McCowen C."/>
            <person name="Montmayeur A."/>
            <person name="Murphy C."/>
            <person name="Neiman D."/>
            <person name="Pearson M."/>
            <person name="Priest M."/>
            <person name="Roberts A."/>
            <person name="Saif S."/>
            <person name="Shea T."/>
            <person name="Sisk P."/>
            <person name="Sykes S."/>
            <person name="Wortman J."/>
            <person name="Nusbaum C."/>
            <person name="Birren B."/>
        </authorList>
    </citation>
    <scope>NUCLEOTIDE SEQUENCE [LARGE SCALE GENOMIC DNA]</scope>
    <source>
        <strain evidence="9 10">VS20</strain>
    </source>
</reference>
<dbReference type="GO" id="GO:0006511">
    <property type="term" value="P:ubiquitin-dependent protein catabolic process"/>
    <property type="evidence" value="ECO:0007669"/>
    <property type="project" value="TreeGrafter"/>
</dbReference>
<dbReference type="InterPro" id="IPR008913">
    <property type="entry name" value="Znf_CHY"/>
</dbReference>
<evidence type="ECO:0000256" key="3">
    <source>
        <dbReference type="ARBA" id="ARBA00022833"/>
    </source>
</evidence>
<dbReference type="InterPro" id="IPR037274">
    <property type="entry name" value="Znf_CHY_sf"/>
</dbReference>
<accession>T0S3M9</accession>
<dbReference type="GeneID" id="19943806"/>
<feature type="domain" description="RING-type" evidence="6">
    <location>
        <begin position="132"/>
        <end position="174"/>
    </location>
</feature>
<feature type="domain" description="CHY-type" evidence="7">
    <location>
        <begin position="1"/>
        <end position="64"/>
    </location>
</feature>
<name>T0S3M9_SAPDV</name>
<evidence type="ECO:0000313" key="10">
    <source>
        <dbReference type="Proteomes" id="UP000030762"/>
    </source>
</evidence>
<dbReference type="PANTHER" id="PTHR21319:SF53">
    <property type="entry name" value="RING FINGER AND CHY ZINC FINGER DOMAIN-CONTAINING PROTEIN 1"/>
    <property type="match status" value="1"/>
</dbReference>
<dbReference type="InterPro" id="IPR013083">
    <property type="entry name" value="Znf_RING/FYVE/PHD"/>
</dbReference>
<dbReference type="Pfam" id="PF13639">
    <property type="entry name" value="zf-RING_2"/>
    <property type="match status" value="1"/>
</dbReference>
<keyword evidence="10" id="KW-1185">Reference proteome</keyword>
<feature type="compositionally biased region" description="Acidic residues" evidence="5">
    <location>
        <begin position="234"/>
        <end position="259"/>
    </location>
</feature>
<dbReference type="AlphaFoldDB" id="T0S3M9"/>
<dbReference type="SMART" id="SM00184">
    <property type="entry name" value="RING"/>
    <property type="match status" value="1"/>
</dbReference>
<dbReference type="PROSITE" id="PS51266">
    <property type="entry name" value="ZF_CHY"/>
    <property type="match status" value="1"/>
</dbReference>
<dbReference type="PROSITE" id="PS50089">
    <property type="entry name" value="ZF_RING_2"/>
    <property type="match status" value="1"/>
</dbReference>
<gene>
    <name evidence="9" type="ORF">SDRG_03079</name>
</gene>
<evidence type="ECO:0008006" key="11">
    <source>
        <dbReference type="Google" id="ProtNLM"/>
    </source>
</evidence>
<dbReference type="InterPro" id="IPR017921">
    <property type="entry name" value="Znf_CTCHY"/>
</dbReference>
<evidence type="ECO:0000259" key="6">
    <source>
        <dbReference type="PROSITE" id="PS50089"/>
    </source>
</evidence>
<feature type="domain" description="CTCHY-type" evidence="8">
    <location>
        <begin position="66"/>
        <end position="131"/>
    </location>
</feature>
<evidence type="ECO:0000313" key="9">
    <source>
        <dbReference type="EMBL" id="EQC39648.1"/>
    </source>
</evidence>
<protein>
    <recommendedName>
        <fullName evidence="11">RING finger and CHY zinc finger domain-containing protein 1</fullName>
    </recommendedName>
</protein>
<sequence>MSCEHYKRGCHLFAECCNQWFPCRVCHNEAQDGHEMDRHAVTRVRCRKCFTEQPPQQTCSKCSFVLGTYFCSVCNLFDNEGDEKRIFHCSDCGICRVGGRDKFFHCMTCGGCYAQDRRDKHVCINQAMRQECCICYESLFEARECPSVLPCGHVLHGACYDEMTKYHIACPLCRKSLLSERAQRRLERLMRREAAEDESEAGNEGGEDDRNSQEGPIVVFSDDDDGSSVSGSSDVDDSDMAVDDDDSEMDDGDESVDDVIADHQVGGA</sequence>
<dbReference type="GO" id="GO:0016567">
    <property type="term" value="P:protein ubiquitination"/>
    <property type="evidence" value="ECO:0007669"/>
    <property type="project" value="TreeGrafter"/>
</dbReference>
<evidence type="ECO:0000256" key="2">
    <source>
        <dbReference type="ARBA" id="ARBA00022771"/>
    </source>
</evidence>
<evidence type="ECO:0000256" key="4">
    <source>
        <dbReference type="PROSITE-ProRule" id="PRU00601"/>
    </source>
</evidence>
<dbReference type="InParanoid" id="T0S3M9"/>
<dbReference type="GO" id="GO:0008270">
    <property type="term" value="F:zinc ion binding"/>
    <property type="evidence" value="ECO:0007669"/>
    <property type="project" value="UniProtKB-KW"/>
</dbReference>
<dbReference type="PANTHER" id="PTHR21319">
    <property type="entry name" value="RING FINGER AND CHY ZINC FINGER DOMAIN-CONTAINING PROTEIN 1"/>
    <property type="match status" value="1"/>
</dbReference>
<dbReference type="OrthoDB" id="411372at2759"/>
<evidence type="ECO:0000259" key="7">
    <source>
        <dbReference type="PROSITE" id="PS51266"/>
    </source>
</evidence>
<evidence type="ECO:0000259" key="8">
    <source>
        <dbReference type="PROSITE" id="PS51270"/>
    </source>
</evidence>
<dbReference type="VEuPathDB" id="FungiDB:SDRG_03079"/>
<dbReference type="Proteomes" id="UP000030762">
    <property type="component" value="Unassembled WGS sequence"/>
</dbReference>
<keyword evidence="3" id="KW-0862">Zinc</keyword>
<dbReference type="RefSeq" id="XP_008606920.1">
    <property type="nucleotide sequence ID" value="XM_008608698.1"/>
</dbReference>
<dbReference type="SUPFAM" id="SSF161245">
    <property type="entry name" value="Zinc hairpin stack"/>
    <property type="match status" value="1"/>
</dbReference>
<dbReference type="OMA" id="HRCVENS"/>
<dbReference type="STRING" id="1156394.T0S3M9"/>
<organism evidence="9 10">
    <name type="scientific">Saprolegnia diclina (strain VS20)</name>
    <dbReference type="NCBI Taxonomy" id="1156394"/>
    <lineage>
        <taxon>Eukaryota</taxon>
        <taxon>Sar</taxon>
        <taxon>Stramenopiles</taxon>
        <taxon>Oomycota</taxon>
        <taxon>Saprolegniomycetes</taxon>
        <taxon>Saprolegniales</taxon>
        <taxon>Saprolegniaceae</taxon>
        <taxon>Saprolegnia</taxon>
    </lineage>
</organism>
<dbReference type="Pfam" id="PF05495">
    <property type="entry name" value="zf-CHY"/>
    <property type="match status" value="1"/>
</dbReference>
<keyword evidence="1" id="KW-0479">Metal-binding</keyword>
<dbReference type="GO" id="GO:0061630">
    <property type="term" value="F:ubiquitin protein ligase activity"/>
    <property type="evidence" value="ECO:0007669"/>
    <property type="project" value="TreeGrafter"/>
</dbReference>
<dbReference type="SUPFAM" id="SSF161219">
    <property type="entry name" value="CHY zinc finger-like"/>
    <property type="match status" value="1"/>
</dbReference>
<keyword evidence="2 4" id="KW-0863">Zinc-finger</keyword>
<dbReference type="PROSITE" id="PS51270">
    <property type="entry name" value="ZF_CTCHY"/>
    <property type="match status" value="1"/>
</dbReference>
<dbReference type="InterPro" id="IPR037275">
    <property type="entry name" value="Znf_CTCHY_sf"/>
</dbReference>
<feature type="region of interest" description="Disordered" evidence="5">
    <location>
        <begin position="192"/>
        <end position="268"/>
    </location>
</feature>
<dbReference type="EMBL" id="JH767138">
    <property type="protein sequence ID" value="EQC39648.1"/>
    <property type="molecule type" value="Genomic_DNA"/>
</dbReference>
<dbReference type="Gene3D" id="3.30.40.10">
    <property type="entry name" value="Zinc/RING finger domain, C3HC4 (zinc finger)"/>
    <property type="match status" value="1"/>
</dbReference>
<dbReference type="eggNOG" id="KOG1940">
    <property type="taxonomic scope" value="Eukaryota"/>
</dbReference>
<dbReference type="GO" id="GO:0005634">
    <property type="term" value="C:nucleus"/>
    <property type="evidence" value="ECO:0007669"/>
    <property type="project" value="TreeGrafter"/>
</dbReference>
<evidence type="ECO:0000256" key="5">
    <source>
        <dbReference type="SAM" id="MobiDB-lite"/>
    </source>
</evidence>